<dbReference type="Proteomes" id="UP001242288">
    <property type="component" value="Unassembled WGS sequence"/>
</dbReference>
<dbReference type="EMBL" id="JAMXWF010000011">
    <property type="protein sequence ID" value="MDQ6408742.1"/>
    <property type="molecule type" value="Genomic_DNA"/>
</dbReference>
<feature type="transmembrane region" description="Helical" evidence="1">
    <location>
        <begin position="58"/>
        <end position="91"/>
    </location>
</feature>
<keyword evidence="1" id="KW-0472">Membrane</keyword>
<keyword evidence="1" id="KW-1133">Transmembrane helix</keyword>
<evidence type="ECO:0000256" key="1">
    <source>
        <dbReference type="SAM" id="Phobius"/>
    </source>
</evidence>
<evidence type="ECO:0000313" key="2">
    <source>
        <dbReference type="EMBL" id="MCX4146917.1"/>
    </source>
</evidence>
<keyword evidence="1" id="KW-0812">Transmembrane</keyword>
<evidence type="ECO:0000313" key="5">
    <source>
        <dbReference type="Proteomes" id="UP001242288"/>
    </source>
</evidence>
<feature type="transmembrane region" description="Helical" evidence="1">
    <location>
        <begin position="111"/>
        <end position="130"/>
    </location>
</feature>
<dbReference type="Proteomes" id="UP001209412">
    <property type="component" value="Unassembled WGS sequence"/>
</dbReference>
<name>A0AAP5EWP9_9BURK</name>
<protein>
    <submittedName>
        <fullName evidence="3">Uncharacterized protein</fullName>
    </submittedName>
</protein>
<gene>
    <name evidence="3" type="ORF">NIE36_16250</name>
    <name evidence="2" type="ORF">OSB80_16295</name>
</gene>
<keyword evidence="4" id="KW-1185">Reference proteome</keyword>
<dbReference type="EMBL" id="JAPKHW010000011">
    <property type="protein sequence ID" value="MCX4146917.1"/>
    <property type="molecule type" value="Genomic_DNA"/>
</dbReference>
<dbReference type="RefSeq" id="WP_266258472.1">
    <property type="nucleotide sequence ID" value="NZ_JAMXWF010000011.1"/>
</dbReference>
<dbReference type="AlphaFoldDB" id="A0AAP5EWP9"/>
<proteinExistence type="predicted"/>
<evidence type="ECO:0000313" key="4">
    <source>
        <dbReference type="Proteomes" id="UP001209412"/>
    </source>
</evidence>
<comment type="caution">
    <text evidence="3">The sequence shown here is derived from an EMBL/GenBank/DDBJ whole genome shotgun (WGS) entry which is preliminary data.</text>
</comment>
<organism evidence="3 5">
    <name type="scientific">Paraburkholderia madseniana</name>
    <dbReference type="NCBI Taxonomy" id="2599607"/>
    <lineage>
        <taxon>Bacteria</taxon>
        <taxon>Pseudomonadati</taxon>
        <taxon>Pseudomonadota</taxon>
        <taxon>Betaproteobacteria</taxon>
        <taxon>Burkholderiales</taxon>
        <taxon>Burkholderiaceae</taxon>
        <taxon>Paraburkholderia</taxon>
    </lineage>
</organism>
<reference evidence="3" key="1">
    <citation type="submission" date="2022-06" db="EMBL/GenBank/DDBJ databases">
        <title>PHB producers.</title>
        <authorList>
            <person name="Besaury L."/>
        </authorList>
    </citation>
    <scope>NUCLEOTIDE SEQUENCE</scope>
    <source>
        <strain evidence="3 4">SEWS6</strain>
    </source>
</reference>
<sequence>MISSHQFGVSALSGAWDLAAPWSNAASQRRASKLRLHPQAAHPPRERARDMVSTGATLAVYAGHLFGLAVTFPVMLAAVIGVDQLLIYVISRLAPTGMSSFLANITNWGTIVFAALYFFVFLVLLVMYTVEMLRSLKLPS</sequence>
<evidence type="ECO:0000313" key="3">
    <source>
        <dbReference type="EMBL" id="MDQ6408742.1"/>
    </source>
</evidence>
<accession>A0AAP5EWP9</accession>